<dbReference type="GO" id="GO:0005737">
    <property type="term" value="C:cytoplasm"/>
    <property type="evidence" value="ECO:0007669"/>
    <property type="project" value="TreeGrafter"/>
</dbReference>
<dbReference type="Gene3D" id="2.60.120.650">
    <property type="entry name" value="Cupin"/>
    <property type="match status" value="1"/>
</dbReference>
<dbReference type="Pfam" id="PF13621">
    <property type="entry name" value="Cupin_8"/>
    <property type="match status" value="1"/>
</dbReference>
<dbReference type="SUPFAM" id="SSF51197">
    <property type="entry name" value="Clavaminate synthase-like"/>
    <property type="match status" value="1"/>
</dbReference>
<dbReference type="AlphaFoldDB" id="A0A6U5ZA19"/>
<dbReference type="PANTHER" id="PTHR12480:SF6">
    <property type="entry name" value="2-OXOGLUTARATE AND IRON-DEPENDENT OXYGENASE JMJD4"/>
    <property type="match status" value="1"/>
</dbReference>
<dbReference type="GO" id="GO:0043565">
    <property type="term" value="F:sequence-specific DNA binding"/>
    <property type="evidence" value="ECO:0007669"/>
    <property type="project" value="TreeGrafter"/>
</dbReference>
<evidence type="ECO:0000313" key="2">
    <source>
        <dbReference type="EMBL" id="CAE2295844.1"/>
    </source>
</evidence>
<evidence type="ECO:0000259" key="1">
    <source>
        <dbReference type="PROSITE" id="PS51184"/>
    </source>
</evidence>
<protein>
    <recommendedName>
        <fullName evidence="1">JmjC domain-containing protein</fullName>
    </recommendedName>
</protein>
<evidence type="ECO:0000313" key="3">
    <source>
        <dbReference type="EMBL" id="CAE2295849.1"/>
    </source>
</evidence>
<dbReference type="SMART" id="SM00558">
    <property type="entry name" value="JmjC"/>
    <property type="match status" value="1"/>
</dbReference>
<dbReference type="GO" id="GO:0045905">
    <property type="term" value="P:positive regulation of translational termination"/>
    <property type="evidence" value="ECO:0007669"/>
    <property type="project" value="TreeGrafter"/>
</dbReference>
<proteinExistence type="predicted"/>
<dbReference type="InterPro" id="IPR003347">
    <property type="entry name" value="JmjC_dom"/>
</dbReference>
<dbReference type="GO" id="GO:0005634">
    <property type="term" value="C:nucleus"/>
    <property type="evidence" value="ECO:0007669"/>
    <property type="project" value="TreeGrafter"/>
</dbReference>
<dbReference type="PROSITE" id="PS51184">
    <property type="entry name" value="JMJC"/>
    <property type="match status" value="1"/>
</dbReference>
<dbReference type="EMBL" id="HBKN01016997">
    <property type="protein sequence ID" value="CAE2295849.1"/>
    <property type="molecule type" value="Transcribed_RNA"/>
</dbReference>
<dbReference type="InterPro" id="IPR050910">
    <property type="entry name" value="JMJD6_ArgDemeth/LysHydrox"/>
</dbReference>
<gene>
    <name evidence="2" type="ORF">GTHE00462_LOCUS13382</name>
    <name evidence="3" type="ORF">GTHE00462_LOCUS13386</name>
</gene>
<reference evidence="2" key="1">
    <citation type="submission" date="2021-01" db="EMBL/GenBank/DDBJ databases">
        <authorList>
            <person name="Corre E."/>
            <person name="Pelletier E."/>
            <person name="Niang G."/>
            <person name="Scheremetjew M."/>
            <person name="Finn R."/>
            <person name="Kale V."/>
            <person name="Holt S."/>
            <person name="Cochrane G."/>
            <person name="Meng A."/>
            <person name="Brown T."/>
            <person name="Cohen L."/>
        </authorList>
    </citation>
    <scope>NUCLEOTIDE SEQUENCE</scope>
    <source>
        <strain evidence="2">CCMP 2712</strain>
    </source>
</reference>
<name>A0A6U5ZA19_GUITH</name>
<feature type="domain" description="JmjC" evidence="1">
    <location>
        <begin position="189"/>
        <end position="347"/>
    </location>
</feature>
<accession>A0A6U5ZA19</accession>
<organism evidence="2">
    <name type="scientific">Guillardia theta</name>
    <name type="common">Cryptophyte</name>
    <name type="synonym">Cryptomonas phi</name>
    <dbReference type="NCBI Taxonomy" id="55529"/>
    <lineage>
        <taxon>Eukaryota</taxon>
        <taxon>Cryptophyceae</taxon>
        <taxon>Pyrenomonadales</taxon>
        <taxon>Geminigeraceae</taxon>
        <taxon>Guillardia</taxon>
    </lineage>
</organism>
<sequence>MIKRTSAQERRLSSDTVVESLSTLRQERDGSDVKQIPCVDASQLSYETWWKEYMFANKPVIISGITADWGSRGWVRPCETCNRIDCNMSRPDLELLEKMFGEDDVSVAYCAEKYFSDQRREDMKLKDFLKEWKEVASAQGCAASCSSEDQDSRGRSPADELGDLRQAHGQVCGGLQGLKLPYCKDWHMARLHPGSNAYQLPSYFSEDWLNDYWDGYPALGDDYRFCYLGPRGTWTPLHRDVLRSYSWSANIVGRKLWILYSPSQEEFLKNRRGDLVWDVLNDVDRNEFPQFDKAQAIYVVQRAGEAIFVPSGWLHQVVNLVDCLSINHNWINSCNIQEATRQMIIDHQLVKASISDCSHDVEFPSICERMLNAHAGMNFQQYHHFLSHTASNELASLQSGSSSSHEDDLALLLRLTRLKDAVDAIEEEEHVPLLAASGCLPRTRHDEDGGVCRSLEEAIGSLRTRLRLL</sequence>
<dbReference type="EMBL" id="HBKN01016993">
    <property type="protein sequence ID" value="CAE2295844.1"/>
    <property type="molecule type" value="Transcribed_RNA"/>
</dbReference>
<dbReference type="PANTHER" id="PTHR12480">
    <property type="entry name" value="ARGININE DEMETHYLASE AND LYSYL-HYDROXYLASE JMJD"/>
    <property type="match status" value="1"/>
</dbReference>
<dbReference type="GO" id="GO:0016706">
    <property type="term" value="F:2-oxoglutarate-dependent dioxygenase activity"/>
    <property type="evidence" value="ECO:0007669"/>
    <property type="project" value="TreeGrafter"/>
</dbReference>
<dbReference type="InterPro" id="IPR041667">
    <property type="entry name" value="Cupin_8"/>
</dbReference>